<name>A0ABW9VAX2_9BURK</name>
<feature type="transmembrane region" description="Helical" evidence="2">
    <location>
        <begin position="106"/>
        <end position="129"/>
    </location>
</feature>
<evidence type="ECO:0000313" key="4">
    <source>
        <dbReference type="Proteomes" id="UP000449678"/>
    </source>
</evidence>
<proteinExistence type="predicted"/>
<feature type="transmembrane region" description="Helical" evidence="2">
    <location>
        <begin position="67"/>
        <end position="85"/>
    </location>
</feature>
<accession>A0ABW9VAX2</accession>
<dbReference type="EMBL" id="WWCO01000010">
    <property type="protein sequence ID" value="MYM35813.1"/>
    <property type="molecule type" value="Genomic_DNA"/>
</dbReference>
<keyword evidence="4" id="KW-1185">Reference proteome</keyword>
<feature type="transmembrane region" description="Helical" evidence="2">
    <location>
        <begin position="135"/>
        <end position="153"/>
    </location>
</feature>
<keyword evidence="2" id="KW-1133">Transmembrane helix</keyword>
<evidence type="ECO:0000256" key="2">
    <source>
        <dbReference type="SAM" id="Phobius"/>
    </source>
</evidence>
<keyword evidence="2" id="KW-0812">Transmembrane</keyword>
<dbReference type="Proteomes" id="UP000449678">
    <property type="component" value="Unassembled WGS sequence"/>
</dbReference>
<evidence type="ECO:0000313" key="3">
    <source>
        <dbReference type="EMBL" id="MYM35813.1"/>
    </source>
</evidence>
<comment type="caution">
    <text evidence="3">The sequence shown here is derived from an EMBL/GenBank/DDBJ whole genome shotgun (WGS) entry which is preliminary data.</text>
</comment>
<dbReference type="RefSeq" id="WP_160991187.1">
    <property type="nucleotide sequence ID" value="NZ_WWCO01000010.1"/>
</dbReference>
<organism evidence="3 4">
    <name type="scientific">Duganella lactea</name>
    <dbReference type="NCBI Taxonomy" id="2692173"/>
    <lineage>
        <taxon>Bacteria</taxon>
        <taxon>Pseudomonadati</taxon>
        <taxon>Pseudomonadota</taxon>
        <taxon>Betaproteobacteria</taxon>
        <taxon>Burkholderiales</taxon>
        <taxon>Oxalobacteraceae</taxon>
        <taxon>Telluria group</taxon>
        <taxon>Duganella</taxon>
    </lineage>
</organism>
<keyword evidence="2" id="KW-0472">Membrane</keyword>
<evidence type="ECO:0000256" key="1">
    <source>
        <dbReference type="SAM" id="MobiDB-lite"/>
    </source>
</evidence>
<protein>
    <submittedName>
        <fullName evidence="3">Uncharacterized protein</fullName>
    </submittedName>
</protein>
<feature type="transmembrane region" description="Helical" evidence="2">
    <location>
        <begin position="43"/>
        <end position="61"/>
    </location>
</feature>
<sequence>MYQQPPDAPDPRKPPPYSPGHKNHLADDRAVEETFRQPARGSVLLLAALFGCVALGLFITHGVSTSTAVVVASFAAMLAIPGYFATRDRSLPPSRTETTAATCWLWFRRALCWGLALALLVGAGVPALFAGDIGRTLAVLVFSAFLAYVGWFGRVHTNISFRDDINAHHRNKERYKWRL</sequence>
<gene>
    <name evidence="3" type="ORF">GTP38_15870</name>
</gene>
<reference evidence="3 4" key="1">
    <citation type="submission" date="2019-12" db="EMBL/GenBank/DDBJ databases">
        <title>Novel species isolated from a subtropical stream in China.</title>
        <authorList>
            <person name="Lu H."/>
        </authorList>
    </citation>
    <scope>NUCLEOTIDE SEQUENCE [LARGE SCALE GENOMIC DNA]</scope>
    <source>
        <strain evidence="3 4">FT94W</strain>
    </source>
</reference>
<feature type="region of interest" description="Disordered" evidence="1">
    <location>
        <begin position="1"/>
        <end position="24"/>
    </location>
</feature>